<protein>
    <submittedName>
        <fullName evidence="1">Uncharacterized protein</fullName>
    </submittedName>
</protein>
<sequence>MKRLLAIVVFVTGGLAAELAHPVQCSLMYASRVQLKRQKR</sequence>
<evidence type="ECO:0000313" key="2">
    <source>
        <dbReference type="Proteomes" id="UP001629230"/>
    </source>
</evidence>
<reference evidence="1 2" key="1">
    <citation type="journal article" date="2024" name="Chem. Sci.">
        <title>Discovery of megapolipeptins by genome mining of a Burkholderiales bacteria collection.</title>
        <authorList>
            <person name="Paulo B.S."/>
            <person name="Recchia M.J.J."/>
            <person name="Lee S."/>
            <person name="Fergusson C.H."/>
            <person name="Romanowski S.B."/>
            <person name="Hernandez A."/>
            <person name="Krull N."/>
            <person name="Liu D.Y."/>
            <person name="Cavanagh H."/>
            <person name="Bos A."/>
            <person name="Gray C.A."/>
            <person name="Murphy B.T."/>
            <person name="Linington R.G."/>
            <person name="Eustaquio A.S."/>
        </authorList>
    </citation>
    <scope>NUCLEOTIDE SEQUENCE [LARGE SCALE GENOMIC DNA]</scope>
    <source>
        <strain evidence="1 2">RL17-350-BIC-A</strain>
    </source>
</reference>
<accession>A0ABW9AJM9</accession>
<proteinExistence type="predicted"/>
<dbReference type="RefSeq" id="WP_279388619.1">
    <property type="nucleotide sequence ID" value="NZ_JAQQEZ010000001.1"/>
</dbReference>
<keyword evidence="2" id="KW-1185">Reference proteome</keyword>
<gene>
    <name evidence="1" type="ORF">PQR57_00100</name>
</gene>
<name>A0ABW9AJM9_9BURK</name>
<evidence type="ECO:0000313" key="1">
    <source>
        <dbReference type="EMBL" id="MFL9999405.1"/>
    </source>
</evidence>
<organism evidence="1 2">
    <name type="scientific">Paraburkholderia dipogonis</name>
    <dbReference type="NCBI Taxonomy" id="1211383"/>
    <lineage>
        <taxon>Bacteria</taxon>
        <taxon>Pseudomonadati</taxon>
        <taxon>Pseudomonadota</taxon>
        <taxon>Betaproteobacteria</taxon>
        <taxon>Burkholderiales</taxon>
        <taxon>Burkholderiaceae</taxon>
        <taxon>Paraburkholderia</taxon>
    </lineage>
</organism>
<dbReference type="Proteomes" id="UP001629230">
    <property type="component" value="Unassembled WGS sequence"/>
</dbReference>
<comment type="caution">
    <text evidence="1">The sequence shown here is derived from an EMBL/GenBank/DDBJ whole genome shotgun (WGS) entry which is preliminary data.</text>
</comment>
<dbReference type="EMBL" id="JAQQEZ010000001">
    <property type="protein sequence ID" value="MFL9999405.1"/>
    <property type="molecule type" value="Genomic_DNA"/>
</dbReference>